<accession>A0A3R7N5L3</accession>
<feature type="region of interest" description="Disordered" evidence="1">
    <location>
        <begin position="1045"/>
        <end position="1069"/>
    </location>
</feature>
<feature type="compositionally biased region" description="Polar residues" evidence="1">
    <location>
        <begin position="812"/>
        <end position="823"/>
    </location>
</feature>
<gene>
    <name evidence="3" type="ORF">Tco025E_01995</name>
</gene>
<feature type="region of interest" description="Disordered" evidence="1">
    <location>
        <begin position="698"/>
        <end position="760"/>
    </location>
</feature>
<evidence type="ECO:0000313" key="3">
    <source>
        <dbReference type="EMBL" id="RNF25784.1"/>
    </source>
</evidence>
<feature type="compositionally biased region" description="Basic and acidic residues" evidence="1">
    <location>
        <begin position="862"/>
        <end position="881"/>
    </location>
</feature>
<feature type="compositionally biased region" description="Basic and acidic residues" evidence="1">
    <location>
        <begin position="974"/>
        <end position="993"/>
    </location>
</feature>
<sequence>MGRGSKEAGKGASGESSLLQAELTAFMREASRWSATEVTSDTLLPALQQLPPGEPSSFFASGYLRCPSIENGASCLISATNHMKHAAALAKADAGDDGHGKKGGGSSRLIFDQPLKITSCAPIGFHGVWFMDRVELVGKGPAFFSHCVFGASVGFDAAVGSPMSSGFASVHLALDGICTFSKCEFRHRCGTGGAVGSHEVPALRALGRTRVQLANCTFTGPGVESTALALSGNAALEAECTSVVCCGGHGLIVGGNSNASLSRCFFEQNGAGVWVKDKGTLEIHGSSLKLARQGRSVLLLSEHGRCLAQDCLFLGCASASLEAIGRCIVVELDTSYLSLRSCELFWSDAENLVECEELTKVSDIAFSSSVCEATKDLGVCHVLLGERSAMTMSRCVLGLPLAEQPASQSPVVGVLLRSAPRRDFMPLYAVENTVVYGRCMGGDGVPRATAPAGCTTTPCWGLVLPGAADTNKDAERWQLARMWLTENSFLESDEAPLRDLSRAFTSFETYCSVTGTSPSAPDVEDDWSLDGATPVSSPCSLTTTKCFVDPLLEERRRSGAGAVHPPQRTWPTLLLPEDAILSTNLPLDVSPPERESTCPRQTPQKKIPTPIDEGSSDSTSLTSYDDVETENTDSAVANGTPVGLNRFMEASAEDTDKDENEPCLIDEPPHVCNAEAHLKRSMESKKWMHTKHIPELRTFSPIDIGDGDGTATDATPTPTSSVSLPKRKRSPANAKGPRKPQSHTLRNGSSRRQVWGEHQTMKASSGVEVVSHRIRHNLFISPHYPSTARAQKAQTLEANTSLPVTANFVVSASQPRSSTSPESLASARELPAKQLGGNVKGSSTELWSWEVPKPQNLPAERLGLHPEPEAQEEASRNPGTEKEEEAETTKARQQGVESTLDSTVEVEAPMGDATGRSAPPPGLAAQVRPPSSQPTPGRSPRASRLRRGKLRSKSLRHDNEFASKLSKAHPLSGRAEESQGARRGGEQPAHAEEGQAQAQESSGTVDRNGAPAACVAGSALNYAAQQGQGAKSHRCRSFRRGVATLRSASVSPRTSPRFLQRSLTKRRGV</sequence>
<dbReference type="OrthoDB" id="250254at2759"/>
<feature type="region of interest" description="Disordered" evidence="1">
    <location>
        <begin position="812"/>
        <end position="1010"/>
    </location>
</feature>
<dbReference type="Proteomes" id="UP000284403">
    <property type="component" value="Unassembled WGS sequence"/>
</dbReference>
<feature type="region of interest" description="Disordered" evidence="1">
    <location>
        <begin position="584"/>
        <end position="640"/>
    </location>
</feature>
<feature type="compositionally biased region" description="Basic residues" evidence="1">
    <location>
        <begin position="941"/>
        <end position="954"/>
    </location>
</feature>
<dbReference type="AlphaFoldDB" id="A0A3R7N5L3"/>
<name>A0A3R7N5L3_9TRYP</name>
<keyword evidence="4" id="KW-1185">Reference proteome</keyword>
<reference evidence="3 4" key="1">
    <citation type="journal article" date="2018" name="BMC Genomics">
        <title>Genomic comparison of Trypanosoma conorhini and Trypanosoma rangeli to Trypanosoma cruzi strains of high and low virulence.</title>
        <authorList>
            <person name="Bradwell K.R."/>
            <person name="Koparde V.N."/>
            <person name="Matveyev A.V."/>
            <person name="Serrano M.G."/>
            <person name="Alves J.M."/>
            <person name="Parikh H."/>
            <person name="Huang B."/>
            <person name="Lee V."/>
            <person name="Espinosa-Alvarez O."/>
            <person name="Ortiz P.A."/>
            <person name="Costa-Martins A.G."/>
            <person name="Teixeira M.M."/>
            <person name="Buck G.A."/>
        </authorList>
    </citation>
    <scope>NUCLEOTIDE SEQUENCE [LARGE SCALE GENOMIC DNA]</scope>
    <source>
        <strain evidence="3 4">025E</strain>
    </source>
</reference>
<feature type="compositionally biased region" description="Low complexity" evidence="1">
    <location>
        <begin position="701"/>
        <end position="719"/>
    </location>
</feature>
<protein>
    <recommendedName>
        <fullName evidence="2">Right handed beta helix domain-containing protein</fullName>
    </recommendedName>
</protein>
<dbReference type="InterPro" id="IPR011050">
    <property type="entry name" value="Pectin_lyase_fold/virulence"/>
</dbReference>
<dbReference type="Pfam" id="PF13229">
    <property type="entry name" value="Beta_helix"/>
    <property type="match status" value="1"/>
</dbReference>
<organism evidence="3 4">
    <name type="scientific">Trypanosoma conorhini</name>
    <dbReference type="NCBI Taxonomy" id="83891"/>
    <lineage>
        <taxon>Eukaryota</taxon>
        <taxon>Discoba</taxon>
        <taxon>Euglenozoa</taxon>
        <taxon>Kinetoplastea</taxon>
        <taxon>Metakinetoplastina</taxon>
        <taxon>Trypanosomatida</taxon>
        <taxon>Trypanosomatidae</taxon>
        <taxon>Trypanosoma</taxon>
    </lineage>
</organism>
<evidence type="ECO:0000259" key="2">
    <source>
        <dbReference type="Pfam" id="PF13229"/>
    </source>
</evidence>
<dbReference type="InterPro" id="IPR039448">
    <property type="entry name" value="Beta_helix"/>
</dbReference>
<feature type="compositionally biased region" description="Low complexity" evidence="1">
    <location>
        <begin position="994"/>
        <end position="1003"/>
    </location>
</feature>
<feature type="compositionally biased region" description="Basic residues" evidence="1">
    <location>
        <begin position="725"/>
        <end position="741"/>
    </location>
</feature>
<dbReference type="GeneID" id="40315606"/>
<evidence type="ECO:0000256" key="1">
    <source>
        <dbReference type="SAM" id="MobiDB-lite"/>
    </source>
</evidence>
<dbReference type="RefSeq" id="XP_029230990.1">
    <property type="nucleotide sequence ID" value="XM_029368931.1"/>
</dbReference>
<proteinExistence type="predicted"/>
<feature type="compositionally biased region" description="Polar residues" evidence="1">
    <location>
        <begin position="742"/>
        <end position="752"/>
    </location>
</feature>
<feature type="domain" description="Right handed beta helix" evidence="2">
    <location>
        <begin position="168"/>
        <end position="289"/>
    </location>
</feature>
<comment type="caution">
    <text evidence="3">The sequence shown here is derived from an EMBL/GenBank/DDBJ whole genome shotgun (WGS) entry which is preliminary data.</text>
</comment>
<dbReference type="SUPFAM" id="SSF51126">
    <property type="entry name" value="Pectin lyase-like"/>
    <property type="match status" value="1"/>
</dbReference>
<evidence type="ECO:0000313" key="4">
    <source>
        <dbReference type="Proteomes" id="UP000284403"/>
    </source>
</evidence>
<dbReference type="EMBL" id="MKKU01000072">
    <property type="protein sequence ID" value="RNF25784.1"/>
    <property type="molecule type" value="Genomic_DNA"/>
</dbReference>